<sequence>MSYSNSTRPTLITSQIFCDPAADVVFKSCDNVLFHIDRKNLEVTTGGFPPPGFRSEGEYTELTESAATLELLFSFVYPSRHPPLMEVDFEVFADFAEAAEKYEVFCAIHTANTKMREAIQDHPIEVMNYASRHGYPELLDAAAPLTLDIPFDQIADTMNINILPAWARTMSLHCSTLSNS</sequence>
<reference evidence="1" key="1">
    <citation type="submission" date="2020-11" db="EMBL/GenBank/DDBJ databases">
        <authorList>
            <consortium name="DOE Joint Genome Institute"/>
            <person name="Ahrendt S."/>
            <person name="Riley R."/>
            <person name="Andreopoulos W."/>
            <person name="Labutti K."/>
            <person name="Pangilinan J."/>
            <person name="Ruiz-Duenas F.J."/>
            <person name="Barrasa J.M."/>
            <person name="Sanchez-Garcia M."/>
            <person name="Camarero S."/>
            <person name="Miyauchi S."/>
            <person name="Serrano A."/>
            <person name="Linde D."/>
            <person name="Babiker R."/>
            <person name="Drula E."/>
            <person name="Ayuso-Fernandez I."/>
            <person name="Pacheco R."/>
            <person name="Padilla G."/>
            <person name="Ferreira P."/>
            <person name="Barriuso J."/>
            <person name="Kellner H."/>
            <person name="Castanera R."/>
            <person name="Alfaro M."/>
            <person name="Ramirez L."/>
            <person name="Pisabarro A.G."/>
            <person name="Kuo A."/>
            <person name="Tritt A."/>
            <person name="Lipzen A."/>
            <person name="He G."/>
            <person name="Yan M."/>
            <person name="Ng V."/>
            <person name="Cullen D."/>
            <person name="Martin F."/>
            <person name="Rosso M.-N."/>
            <person name="Henrissat B."/>
            <person name="Hibbett D."/>
            <person name="Martinez A.T."/>
            <person name="Grigoriev I.V."/>
        </authorList>
    </citation>
    <scope>NUCLEOTIDE SEQUENCE</scope>
    <source>
        <strain evidence="1">CBS 247.69</strain>
    </source>
</reference>
<accession>A0A9P6CHL3</accession>
<evidence type="ECO:0000313" key="1">
    <source>
        <dbReference type="EMBL" id="KAF9461018.1"/>
    </source>
</evidence>
<dbReference type="OrthoDB" id="3184970at2759"/>
<keyword evidence="2" id="KW-1185">Reference proteome</keyword>
<protein>
    <submittedName>
        <fullName evidence="1">Uncharacterized protein</fullName>
    </submittedName>
</protein>
<name>A0A9P6CHL3_9AGAR</name>
<dbReference type="AlphaFoldDB" id="A0A9P6CHL3"/>
<gene>
    <name evidence="1" type="ORF">BDZ94DRAFT_1310989</name>
</gene>
<proteinExistence type="predicted"/>
<evidence type="ECO:0000313" key="2">
    <source>
        <dbReference type="Proteomes" id="UP000807353"/>
    </source>
</evidence>
<dbReference type="Proteomes" id="UP000807353">
    <property type="component" value="Unassembled WGS sequence"/>
</dbReference>
<comment type="caution">
    <text evidence="1">The sequence shown here is derived from an EMBL/GenBank/DDBJ whole genome shotgun (WGS) entry which is preliminary data.</text>
</comment>
<organism evidence="1 2">
    <name type="scientific">Collybia nuda</name>
    <dbReference type="NCBI Taxonomy" id="64659"/>
    <lineage>
        <taxon>Eukaryota</taxon>
        <taxon>Fungi</taxon>
        <taxon>Dikarya</taxon>
        <taxon>Basidiomycota</taxon>
        <taxon>Agaricomycotina</taxon>
        <taxon>Agaricomycetes</taxon>
        <taxon>Agaricomycetidae</taxon>
        <taxon>Agaricales</taxon>
        <taxon>Tricholomatineae</taxon>
        <taxon>Clitocybaceae</taxon>
        <taxon>Collybia</taxon>
    </lineage>
</organism>
<dbReference type="EMBL" id="MU150290">
    <property type="protein sequence ID" value="KAF9461018.1"/>
    <property type="molecule type" value="Genomic_DNA"/>
</dbReference>